<dbReference type="InterPro" id="IPR011010">
    <property type="entry name" value="DNA_brk_join_enz"/>
</dbReference>
<keyword evidence="4" id="KW-0233">DNA recombination</keyword>
<evidence type="ECO:0000259" key="5">
    <source>
        <dbReference type="PROSITE" id="PS51898"/>
    </source>
</evidence>
<keyword evidence="7" id="KW-1185">Reference proteome</keyword>
<dbReference type="Gene3D" id="1.10.150.130">
    <property type="match status" value="1"/>
</dbReference>
<evidence type="ECO:0000313" key="7">
    <source>
        <dbReference type="Proteomes" id="UP000516369"/>
    </source>
</evidence>
<keyword evidence="2" id="KW-0229">DNA integration</keyword>
<gene>
    <name evidence="6" type="ORF">HQ394_17580</name>
</gene>
<evidence type="ECO:0000256" key="4">
    <source>
        <dbReference type="ARBA" id="ARBA00023172"/>
    </source>
</evidence>
<dbReference type="EMBL" id="CP053923">
    <property type="protein sequence ID" value="QNT70793.1"/>
    <property type="molecule type" value="Genomic_DNA"/>
</dbReference>
<reference evidence="6 7" key="1">
    <citation type="submission" date="2020-05" db="EMBL/GenBank/DDBJ databases">
        <title>Complete closed genome sequence of Defluviicoccus vanus.</title>
        <authorList>
            <person name="Bessarab I."/>
            <person name="Arumugam K."/>
            <person name="Maszenan A.M."/>
            <person name="Seviour R.J."/>
            <person name="Williams R.B."/>
        </authorList>
    </citation>
    <scope>NUCLEOTIDE SEQUENCE [LARGE SCALE GENOMIC DNA]</scope>
    <source>
        <strain evidence="6 7">Ben 114</strain>
    </source>
</reference>
<dbReference type="PANTHER" id="PTHR30629:SF2">
    <property type="entry name" value="PROPHAGE INTEGRASE INTS-RELATED"/>
    <property type="match status" value="1"/>
</dbReference>
<dbReference type="Proteomes" id="UP000516369">
    <property type="component" value="Chromosome"/>
</dbReference>
<feature type="domain" description="Tyr recombinase" evidence="5">
    <location>
        <begin position="177"/>
        <end position="348"/>
    </location>
</feature>
<dbReference type="RefSeq" id="WP_190261260.1">
    <property type="nucleotide sequence ID" value="NZ_CP053923.1"/>
</dbReference>
<dbReference type="InterPro" id="IPR010998">
    <property type="entry name" value="Integrase_recombinase_N"/>
</dbReference>
<dbReference type="InterPro" id="IPR013762">
    <property type="entry name" value="Integrase-like_cat_sf"/>
</dbReference>
<dbReference type="InterPro" id="IPR050808">
    <property type="entry name" value="Phage_Integrase"/>
</dbReference>
<dbReference type="InterPro" id="IPR002104">
    <property type="entry name" value="Integrase_catalytic"/>
</dbReference>
<evidence type="ECO:0000256" key="2">
    <source>
        <dbReference type="ARBA" id="ARBA00022908"/>
    </source>
</evidence>
<evidence type="ECO:0000313" key="6">
    <source>
        <dbReference type="EMBL" id="QNT70793.1"/>
    </source>
</evidence>
<evidence type="ECO:0000256" key="1">
    <source>
        <dbReference type="ARBA" id="ARBA00008857"/>
    </source>
</evidence>
<dbReference type="KEGG" id="dvn:HQ394_17580"/>
<dbReference type="SUPFAM" id="SSF56349">
    <property type="entry name" value="DNA breaking-rejoining enzymes"/>
    <property type="match status" value="1"/>
</dbReference>
<name>A0A7H1N507_9PROT</name>
<dbReference type="AlphaFoldDB" id="A0A7H1N507"/>
<dbReference type="Pfam" id="PF00589">
    <property type="entry name" value="Phage_integrase"/>
    <property type="match status" value="1"/>
</dbReference>
<keyword evidence="3" id="KW-0238">DNA-binding</keyword>
<sequence length="358" mass="40963">MTQIDLRYVSGRTNKSGKTLYYWHRRGFPLTRLYGDLQSLELAEQATKLNLAADGGGLKPAGDTVQDAEPARKNSIGWLIDDYLASNTFASKAERTRDDYRYYLGQIKEMFGDAPIRDLEPPEGRVFIYRFINRFADKPRKGNHFRALFSVICSHALLINKLKSNPVDGVPQLSTKPRQQFWTFEQEETFLATCDDEMIQLAFMLGAYTAQREGDLLAMVWSQFDARENTLALRQNKTGARLLVPVHRTLRASLDRTPRQGLTILTTRSGKPFREDYFRHRWRDAILQAGLDGLRFQDLRRTAVVRLAEAGCTDPEIAAITGHSLERTRQILETYLPRTPEMARNAMAKWESKPGTRV</sequence>
<proteinExistence type="inferred from homology"/>
<accession>A0A7H1N507</accession>
<dbReference type="GO" id="GO:0015074">
    <property type="term" value="P:DNA integration"/>
    <property type="evidence" value="ECO:0007669"/>
    <property type="project" value="UniProtKB-KW"/>
</dbReference>
<dbReference type="PANTHER" id="PTHR30629">
    <property type="entry name" value="PROPHAGE INTEGRASE"/>
    <property type="match status" value="1"/>
</dbReference>
<dbReference type="Gene3D" id="1.10.443.10">
    <property type="entry name" value="Intergrase catalytic core"/>
    <property type="match status" value="1"/>
</dbReference>
<dbReference type="GO" id="GO:0003677">
    <property type="term" value="F:DNA binding"/>
    <property type="evidence" value="ECO:0007669"/>
    <property type="project" value="UniProtKB-KW"/>
</dbReference>
<dbReference type="PROSITE" id="PS51898">
    <property type="entry name" value="TYR_RECOMBINASE"/>
    <property type="match status" value="1"/>
</dbReference>
<dbReference type="GO" id="GO:0006310">
    <property type="term" value="P:DNA recombination"/>
    <property type="evidence" value="ECO:0007669"/>
    <property type="project" value="UniProtKB-KW"/>
</dbReference>
<evidence type="ECO:0000256" key="3">
    <source>
        <dbReference type="ARBA" id="ARBA00023125"/>
    </source>
</evidence>
<protein>
    <submittedName>
        <fullName evidence="6">Tyrosine-type recombinase/integrase</fullName>
    </submittedName>
</protein>
<comment type="similarity">
    <text evidence="1">Belongs to the 'phage' integrase family.</text>
</comment>
<organism evidence="6 7">
    <name type="scientific">Defluviicoccus vanus</name>
    <dbReference type="NCBI Taxonomy" id="111831"/>
    <lineage>
        <taxon>Bacteria</taxon>
        <taxon>Pseudomonadati</taxon>
        <taxon>Pseudomonadota</taxon>
        <taxon>Alphaproteobacteria</taxon>
        <taxon>Rhodospirillales</taxon>
        <taxon>Rhodospirillaceae</taxon>
        <taxon>Defluviicoccus</taxon>
    </lineage>
</organism>